<feature type="region of interest" description="Disordered" evidence="3">
    <location>
        <begin position="1"/>
        <end position="20"/>
    </location>
</feature>
<keyword evidence="5" id="KW-1185">Reference proteome</keyword>
<dbReference type="GO" id="GO:0005829">
    <property type="term" value="C:cytosol"/>
    <property type="evidence" value="ECO:0007669"/>
    <property type="project" value="TreeGrafter"/>
</dbReference>
<dbReference type="EMBL" id="MU151289">
    <property type="protein sequence ID" value="KAF9445642.1"/>
    <property type="molecule type" value="Genomic_DNA"/>
</dbReference>
<comment type="caution">
    <text evidence="4">The sequence shown here is derived from an EMBL/GenBank/DDBJ whole genome shotgun (WGS) entry which is preliminary data.</text>
</comment>
<dbReference type="InterPro" id="IPR013126">
    <property type="entry name" value="Hsp_70_fam"/>
</dbReference>
<dbReference type="GO" id="GO:0005524">
    <property type="term" value="F:ATP binding"/>
    <property type="evidence" value="ECO:0007669"/>
    <property type="project" value="UniProtKB-KW"/>
</dbReference>
<protein>
    <submittedName>
        <fullName evidence="4">DnaK-type molecular chaperone bipA</fullName>
    </submittedName>
</protein>
<dbReference type="Proteomes" id="UP000807342">
    <property type="component" value="Unassembled WGS sequence"/>
</dbReference>
<evidence type="ECO:0000313" key="4">
    <source>
        <dbReference type="EMBL" id="KAF9445642.1"/>
    </source>
</evidence>
<proteinExistence type="predicted"/>
<name>A0A9P6BZP4_9AGAR</name>
<evidence type="ECO:0000256" key="3">
    <source>
        <dbReference type="SAM" id="MobiDB-lite"/>
    </source>
</evidence>
<feature type="compositionally biased region" description="Low complexity" evidence="3">
    <location>
        <begin position="7"/>
        <end position="17"/>
    </location>
</feature>
<dbReference type="FunFam" id="3.90.640.10:FF:000021">
    <property type="entry name" value="Heat shock protein 14"/>
    <property type="match status" value="1"/>
</dbReference>
<dbReference type="SUPFAM" id="SSF53067">
    <property type="entry name" value="Actin-like ATPase domain"/>
    <property type="match status" value="2"/>
</dbReference>
<evidence type="ECO:0000256" key="1">
    <source>
        <dbReference type="ARBA" id="ARBA00022741"/>
    </source>
</evidence>
<keyword evidence="2" id="KW-0067">ATP-binding</keyword>
<dbReference type="PANTHER" id="PTHR45639:SF32">
    <property type="entry name" value="HEAT SHOCK PROTEIN PDR13"/>
    <property type="match status" value="1"/>
</dbReference>
<feature type="compositionally biased region" description="Acidic residues" evidence="3">
    <location>
        <begin position="559"/>
        <end position="575"/>
    </location>
</feature>
<evidence type="ECO:0000313" key="5">
    <source>
        <dbReference type="Proteomes" id="UP000807342"/>
    </source>
</evidence>
<dbReference type="GO" id="GO:0005634">
    <property type="term" value="C:nucleus"/>
    <property type="evidence" value="ECO:0007669"/>
    <property type="project" value="TreeGrafter"/>
</dbReference>
<dbReference type="Gene3D" id="3.30.420.40">
    <property type="match status" value="3"/>
</dbReference>
<dbReference type="OrthoDB" id="29851at2759"/>
<dbReference type="Pfam" id="PF00012">
    <property type="entry name" value="HSP70"/>
    <property type="match status" value="2"/>
</dbReference>
<dbReference type="Gene3D" id="3.90.640.10">
    <property type="entry name" value="Actin, Chain A, domain 4"/>
    <property type="match status" value="1"/>
</dbReference>
<feature type="region of interest" description="Disordered" evidence="3">
    <location>
        <begin position="133"/>
        <end position="169"/>
    </location>
</feature>
<dbReference type="Gene3D" id="3.30.30.30">
    <property type="match status" value="2"/>
</dbReference>
<gene>
    <name evidence="4" type="ORF">P691DRAFT_805327</name>
</gene>
<dbReference type="GO" id="GO:0140662">
    <property type="term" value="F:ATP-dependent protein folding chaperone"/>
    <property type="evidence" value="ECO:0007669"/>
    <property type="project" value="InterPro"/>
</dbReference>
<dbReference type="PANTHER" id="PTHR45639">
    <property type="entry name" value="HSC70CB, ISOFORM G-RELATED"/>
    <property type="match status" value="1"/>
</dbReference>
<dbReference type="AlphaFoldDB" id="A0A9P6BZP4"/>
<accession>A0A9P6BZP4</accession>
<sequence length="645" mass="68111">MALPNGTAAPAPAAETEPSVELTSLPPVVGINFGNSYASIAVFTKEGLAECIANEDGERQIACAVSFHGEEMYIGNQAKHQLVKNAQNTITGFRNLLGKKFSEVPQSTINLSAAVIQHPDLADTPAYKVRVLQPSPSPLPPSNLTSGKNTPAFTTPAASNLPTPRSEPIPVERYITPSEATTIFLRSLVSSAEAFLGKKVKDAVITVPSWFSPSQRTALNNALRNTGVNVLQLLDEAGAAAATTTSESWGSTLSPDRTQLVIDVGASSTSLHVLSIRSGLSYTLASHTLPSTGGDTIDSRLISHFSSEFTKKTKTPLSLSDNDPSSKRAEAKLRLALEHTKRTISASPGAATCSVESLKDGIDFTSSINRMRFDLVSRPIYTAISSGIQTLLSSTPLDAHDIDEIAYIGGSTSLPGLDEHIILNGGFREDVETPFTRGVVVGGGVGDPTTILARGCAVQAHLISTILDAELRAAFAEGSSAREVKATTRTVGVLLPNSQAGELGGTWIPVVHKETTLPARRNVRFDVEVAESNAVAVEVWEVSEGIRIEKVKPPKVVYSDDEGADPEEEEEEEEIEVKHKTITKETLLGVVQLETKLGVKAKGKGADGGKTTTTIDVQFIISVDAGLSVSVKEFGAGGAEGSLSV</sequence>
<organism evidence="4 5">
    <name type="scientific">Macrolepiota fuliginosa MF-IS2</name>
    <dbReference type="NCBI Taxonomy" id="1400762"/>
    <lineage>
        <taxon>Eukaryota</taxon>
        <taxon>Fungi</taxon>
        <taxon>Dikarya</taxon>
        <taxon>Basidiomycota</taxon>
        <taxon>Agaricomycotina</taxon>
        <taxon>Agaricomycetes</taxon>
        <taxon>Agaricomycetidae</taxon>
        <taxon>Agaricales</taxon>
        <taxon>Agaricineae</taxon>
        <taxon>Agaricaceae</taxon>
        <taxon>Macrolepiota</taxon>
    </lineage>
</organism>
<evidence type="ECO:0000256" key="2">
    <source>
        <dbReference type="ARBA" id="ARBA00022840"/>
    </source>
</evidence>
<keyword evidence="1" id="KW-0547">Nucleotide-binding</keyword>
<reference evidence="4" key="1">
    <citation type="submission" date="2020-11" db="EMBL/GenBank/DDBJ databases">
        <authorList>
            <consortium name="DOE Joint Genome Institute"/>
            <person name="Ahrendt S."/>
            <person name="Riley R."/>
            <person name="Andreopoulos W."/>
            <person name="Labutti K."/>
            <person name="Pangilinan J."/>
            <person name="Ruiz-Duenas F.J."/>
            <person name="Barrasa J.M."/>
            <person name="Sanchez-Garcia M."/>
            <person name="Camarero S."/>
            <person name="Miyauchi S."/>
            <person name="Serrano A."/>
            <person name="Linde D."/>
            <person name="Babiker R."/>
            <person name="Drula E."/>
            <person name="Ayuso-Fernandez I."/>
            <person name="Pacheco R."/>
            <person name="Padilla G."/>
            <person name="Ferreira P."/>
            <person name="Barriuso J."/>
            <person name="Kellner H."/>
            <person name="Castanera R."/>
            <person name="Alfaro M."/>
            <person name="Ramirez L."/>
            <person name="Pisabarro A.G."/>
            <person name="Kuo A."/>
            <person name="Tritt A."/>
            <person name="Lipzen A."/>
            <person name="He G."/>
            <person name="Yan M."/>
            <person name="Ng V."/>
            <person name="Cullen D."/>
            <person name="Martin F."/>
            <person name="Rosso M.-N."/>
            <person name="Henrissat B."/>
            <person name="Hibbett D."/>
            <person name="Martinez A.T."/>
            <person name="Grigoriev I.V."/>
        </authorList>
    </citation>
    <scope>NUCLEOTIDE SEQUENCE</scope>
    <source>
        <strain evidence="4">MF-IS2</strain>
    </source>
</reference>
<dbReference type="InterPro" id="IPR043129">
    <property type="entry name" value="ATPase_NBD"/>
</dbReference>
<feature type="compositionally biased region" description="Polar residues" evidence="3">
    <location>
        <begin position="143"/>
        <end position="163"/>
    </location>
</feature>
<feature type="region of interest" description="Disordered" evidence="3">
    <location>
        <begin position="558"/>
        <end position="578"/>
    </location>
</feature>